<dbReference type="Pfam" id="PF25545">
    <property type="entry name" value="DUF7924"/>
    <property type="match status" value="1"/>
</dbReference>
<gene>
    <name evidence="3" type="ORF">MFIFM68171_02505</name>
</gene>
<accession>A0ABQ0G3H8</accession>
<dbReference type="Proteomes" id="UP001628179">
    <property type="component" value="Unassembled WGS sequence"/>
</dbReference>
<reference evidence="3 4" key="1">
    <citation type="submission" date="2024-09" db="EMBL/GenBank/DDBJ databases">
        <title>Itraconazole resistance in Madurella fahalii resulting from another homologue of gene encoding cytochrome P450 14-alpha sterol demethylase (CYP51).</title>
        <authorList>
            <person name="Yoshioka I."/>
            <person name="Fahal A.H."/>
            <person name="Kaneko S."/>
            <person name="Yaguchi T."/>
        </authorList>
    </citation>
    <scope>NUCLEOTIDE SEQUENCE [LARGE SCALE GENOMIC DNA]</scope>
    <source>
        <strain evidence="3 4">IFM 68171</strain>
    </source>
</reference>
<dbReference type="EMBL" id="BAAFSV010000001">
    <property type="protein sequence ID" value="GAB1312295.1"/>
    <property type="molecule type" value="Genomic_DNA"/>
</dbReference>
<dbReference type="GeneID" id="98173250"/>
<keyword evidence="4" id="KW-1185">Reference proteome</keyword>
<dbReference type="PANTHER" id="PTHR42470">
    <property type="entry name" value="VAST DOMAIN-CONTAINING PROTEIN"/>
    <property type="match status" value="1"/>
</dbReference>
<dbReference type="PANTHER" id="PTHR42470:SF2">
    <property type="match status" value="1"/>
</dbReference>
<sequence>MAIALRAIVELFRAVKREEEINRQIVAFSISHDHRSVQIYGHYAVIDRRDTKYYRHLIHTFDFTALEGRDKWTAYRITKNVYDTRVPAHFEKICSAVDQLPSDLDFDVAALSDGTGLSQNLGRLMQSDAGSASVPIEQDSQLTNVEQHGATPATSFSRPGAAKRRRG</sequence>
<proteinExistence type="predicted"/>
<feature type="domain" description="DUF7924" evidence="2">
    <location>
        <begin position="1"/>
        <end position="97"/>
    </location>
</feature>
<evidence type="ECO:0000256" key="1">
    <source>
        <dbReference type="SAM" id="MobiDB-lite"/>
    </source>
</evidence>
<feature type="region of interest" description="Disordered" evidence="1">
    <location>
        <begin position="128"/>
        <end position="167"/>
    </location>
</feature>
<evidence type="ECO:0000313" key="3">
    <source>
        <dbReference type="EMBL" id="GAB1312295.1"/>
    </source>
</evidence>
<dbReference type="RefSeq" id="XP_070914028.1">
    <property type="nucleotide sequence ID" value="XM_071057927.1"/>
</dbReference>
<feature type="compositionally biased region" description="Polar residues" evidence="1">
    <location>
        <begin position="138"/>
        <end position="157"/>
    </location>
</feature>
<organism evidence="3 4">
    <name type="scientific">Madurella fahalii</name>
    <dbReference type="NCBI Taxonomy" id="1157608"/>
    <lineage>
        <taxon>Eukaryota</taxon>
        <taxon>Fungi</taxon>
        <taxon>Dikarya</taxon>
        <taxon>Ascomycota</taxon>
        <taxon>Pezizomycotina</taxon>
        <taxon>Sordariomycetes</taxon>
        <taxon>Sordariomycetidae</taxon>
        <taxon>Sordariales</taxon>
        <taxon>Sordariales incertae sedis</taxon>
        <taxon>Madurella</taxon>
    </lineage>
</organism>
<evidence type="ECO:0000259" key="2">
    <source>
        <dbReference type="Pfam" id="PF25545"/>
    </source>
</evidence>
<comment type="caution">
    <text evidence="3">The sequence shown here is derived from an EMBL/GenBank/DDBJ whole genome shotgun (WGS) entry which is preliminary data.</text>
</comment>
<name>A0ABQ0G3H8_9PEZI</name>
<protein>
    <recommendedName>
        <fullName evidence="2">DUF7924 domain-containing protein</fullName>
    </recommendedName>
</protein>
<evidence type="ECO:0000313" key="4">
    <source>
        <dbReference type="Proteomes" id="UP001628179"/>
    </source>
</evidence>
<dbReference type="InterPro" id="IPR057684">
    <property type="entry name" value="DUF7924"/>
</dbReference>